<dbReference type="InterPro" id="IPR016187">
    <property type="entry name" value="CTDL_fold"/>
</dbReference>
<feature type="chain" id="PRO_5003030339" evidence="1">
    <location>
        <begin position="23"/>
        <end position="156"/>
    </location>
</feature>
<dbReference type="SMART" id="SM00034">
    <property type="entry name" value="CLECT"/>
    <property type="match status" value="1"/>
</dbReference>
<accession>D2D3S1</accession>
<dbReference type="AlphaFoldDB" id="D2D3S1"/>
<feature type="domain" description="C-type lectin" evidence="2">
    <location>
        <begin position="29"/>
        <end position="149"/>
    </location>
</feature>
<dbReference type="InterPro" id="IPR001304">
    <property type="entry name" value="C-type_lectin-like"/>
</dbReference>
<evidence type="ECO:0000259" key="2">
    <source>
        <dbReference type="PROSITE" id="PS50041"/>
    </source>
</evidence>
<reference evidence="3" key="2">
    <citation type="journal article" date="2009" name="Parasitol. Int.">
        <title>C-type lectins from the nematode parasites Heligmosomoides polygyrus and Nippostrongylus brasiliensis.</title>
        <authorList>
            <person name="Harcus Y."/>
            <person name="Nicoll G."/>
            <person name="Murray J."/>
            <person name="Filbey K."/>
            <person name="Gomez-Escobar N."/>
            <person name="Maizels R.M."/>
        </authorList>
    </citation>
    <scope>NUCLEOTIDE SEQUENCE</scope>
</reference>
<dbReference type="Pfam" id="PF00059">
    <property type="entry name" value="Lectin_C"/>
    <property type="match status" value="1"/>
</dbReference>
<dbReference type="InterPro" id="IPR050111">
    <property type="entry name" value="C-type_lectin/snaclec_domain"/>
</dbReference>
<dbReference type="InterPro" id="IPR016186">
    <property type="entry name" value="C-type_lectin-like/link_sf"/>
</dbReference>
<protein>
    <submittedName>
        <fullName evidence="3">C-type lectin-1</fullName>
    </submittedName>
</protein>
<keyword evidence="1" id="KW-0732">Signal</keyword>
<evidence type="ECO:0000313" key="3">
    <source>
        <dbReference type="EMBL" id="ACS37721.1"/>
    </source>
</evidence>
<feature type="signal peptide" evidence="1">
    <location>
        <begin position="1"/>
        <end position="22"/>
    </location>
</feature>
<proteinExistence type="evidence at transcript level"/>
<dbReference type="Gene3D" id="3.10.100.10">
    <property type="entry name" value="Mannose-Binding Protein A, subunit A"/>
    <property type="match status" value="1"/>
</dbReference>
<reference evidence="3" key="1">
    <citation type="submission" date="2008-11" db="EMBL/GenBank/DDBJ databases">
        <authorList>
            <person name="Harcus Y.J."/>
            <person name="Nicoll G.R."/>
            <person name="Filbey K."/>
            <person name="Gomez-Escobar N."/>
            <person name="Maizels R.M."/>
        </authorList>
    </citation>
    <scope>NUCLEOTIDE SEQUENCE</scope>
</reference>
<evidence type="ECO:0000256" key="1">
    <source>
        <dbReference type="SAM" id="SignalP"/>
    </source>
</evidence>
<organism evidence="3">
    <name type="scientific">Heligmosomoides polygyrus</name>
    <name type="common">Parasitic roundworm</name>
    <dbReference type="NCBI Taxonomy" id="6339"/>
    <lineage>
        <taxon>Eukaryota</taxon>
        <taxon>Metazoa</taxon>
        <taxon>Ecdysozoa</taxon>
        <taxon>Nematoda</taxon>
        <taxon>Chromadorea</taxon>
        <taxon>Rhabditida</taxon>
        <taxon>Rhabditina</taxon>
        <taxon>Rhabditomorpha</taxon>
        <taxon>Strongyloidea</taxon>
        <taxon>Heligmosomidae</taxon>
        <taxon>Heligmosomoides</taxon>
    </lineage>
</organism>
<dbReference type="PROSITE" id="PS50041">
    <property type="entry name" value="C_TYPE_LECTIN_2"/>
    <property type="match status" value="1"/>
</dbReference>
<dbReference type="PANTHER" id="PTHR22803">
    <property type="entry name" value="MANNOSE, PHOSPHOLIPASE, LECTIN RECEPTOR RELATED"/>
    <property type="match status" value="1"/>
</dbReference>
<name>D2D3S1_HELPZ</name>
<keyword evidence="3" id="KW-0430">Lectin</keyword>
<dbReference type="EMBL" id="FJ456978">
    <property type="protein sequence ID" value="ACS37721.1"/>
    <property type="molecule type" value="mRNA"/>
</dbReference>
<dbReference type="SUPFAM" id="SSF56436">
    <property type="entry name" value="C-type lectin-like"/>
    <property type="match status" value="1"/>
</dbReference>
<dbReference type="GO" id="GO:0030246">
    <property type="term" value="F:carbohydrate binding"/>
    <property type="evidence" value="ECO:0007669"/>
    <property type="project" value="UniProtKB-KW"/>
</dbReference>
<sequence length="156" mass="17813">MMHGTLTAVVVIVSLLSDLGSGNECWYVFRGHAYKVFENKKVTFDEAEKACKEKYGHLASIHSKEENDFIYGLAKKSLPKVSHDDLCWIGLWKSSKGWTWTDGSSVNYTNWAPGEPNNVQNAEYCTQLYNVDTFKSPMNWNDYDCTRKMSGYVCKI</sequence>